<name>A0A2G6PE29_9GAMM</name>
<comment type="caution">
    <text evidence="1">The sequence shown here is derived from an EMBL/GenBank/DDBJ whole genome shotgun (WGS) entry which is preliminary data.</text>
</comment>
<accession>A0A2G6PE29</accession>
<proteinExistence type="predicted"/>
<dbReference type="SUPFAM" id="SSF55729">
    <property type="entry name" value="Acyl-CoA N-acyltransferases (Nat)"/>
    <property type="match status" value="1"/>
</dbReference>
<dbReference type="InterPro" id="IPR016181">
    <property type="entry name" value="Acyl_CoA_acyltransferase"/>
</dbReference>
<protein>
    <recommendedName>
        <fullName evidence="3">N-acetyltransferase domain-containing protein</fullName>
    </recommendedName>
</protein>
<dbReference type="Pfam" id="PF13527">
    <property type="entry name" value="Acetyltransf_9"/>
    <property type="match status" value="1"/>
</dbReference>
<evidence type="ECO:0000313" key="1">
    <source>
        <dbReference type="EMBL" id="PIE82811.1"/>
    </source>
</evidence>
<dbReference type="AlphaFoldDB" id="A0A2G6PE29"/>
<reference evidence="1 2" key="1">
    <citation type="submission" date="2017-10" db="EMBL/GenBank/DDBJ databases">
        <title>Novel microbial diversity and functional potential in the marine mammal oral microbiome.</title>
        <authorList>
            <person name="Dudek N.K."/>
            <person name="Sun C.L."/>
            <person name="Burstein D."/>
            <person name="Kantor R.S."/>
            <person name="Aliaga Goltsman D.S."/>
            <person name="Bik E.M."/>
            <person name="Thomas B.C."/>
            <person name="Banfield J.F."/>
            <person name="Relman D.A."/>
        </authorList>
    </citation>
    <scope>NUCLEOTIDE SEQUENCE [LARGE SCALE GENOMIC DNA]</scope>
    <source>
        <strain evidence="1">DOLJORAL78_50_517</strain>
    </source>
</reference>
<dbReference type="Gene3D" id="3.40.630.30">
    <property type="match status" value="1"/>
</dbReference>
<dbReference type="EMBL" id="PDTV01000012">
    <property type="protein sequence ID" value="PIE82811.1"/>
    <property type="molecule type" value="Genomic_DNA"/>
</dbReference>
<evidence type="ECO:0000313" key="2">
    <source>
        <dbReference type="Proteomes" id="UP000229278"/>
    </source>
</evidence>
<evidence type="ECO:0008006" key="3">
    <source>
        <dbReference type="Google" id="ProtNLM"/>
    </source>
</evidence>
<organism evidence="1 2">
    <name type="scientific">Candidatus Contendibacter odensensis</name>
    <dbReference type="NCBI Taxonomy" id="1400860"/>
    <lineage>
        <taxon>Bacteria</taxon>
        <taxon>Pseudomonadati</taxon>
        <taxon>Pseudomonadota</taxon>
        <taxon>Gammaproteobacteria</taxon>
        <taxon>Candidatus Competibacteraceae</taxon>
        <taxon>Candidatus Contendibacter</taxon>
    </lineage>
</organism>
<sequence>MSPKRDEDYHIRDYQPGDEAAIVTLFEIVFGTRLTEEQWRWKYISAVPEPPAKLAFNTAGQLIGFAGAVSLRGWRKGRPIPFFQICDVMVHPSARGHLGSRNVFTQLLKLLIADLAARYPCAFAYGFPGRRPFQLGEHSRVYGLIEAAYKTCCPAQKPRWSLVRTQALHWEDTRLGVLWADLSSNLALSLIRDRAYLRWRYAKNPFHTYQLIGFLFAGQLLGWAVIQPGERLQIIDFLISRRWFKSALTALNRVAIDNHCTAMEIWLPKSWQGVAGVHTEKTEVRVANMMSPLLISTKEAQQSLYYTMGDLDIF</sequence>
<gene>
    <name evidence="1" type="ORF">CSA09_05215</name>
</gene>
<dbReference type="Proteomes" id="UP000229278">
    <property type="component" value="Unassembled WGS sequence"/>
</dbReference>